<gene>
    <name evidence="6" type="ORF">EFY79_18645</name>
</gene>
<dbReference type="SUPFAM" id="SSF49785">
    <property type="entry name" value="Galactose-binding domain-like"/>
    <property type="match status" value="1"/>
</dbReference>
<dbReference type="Gene3D" id="2.60.40.10">
    <property type="entry name" value="Immunoglobulins"/>
    <property type="match status" value="1"/>
</dbReference>
<comment type="caution">
    <text evidence="6">The sequence shown here is derived from an EMBL/GenBank/DDBJ whole genome shotgun (WGS) entry which is preliminary data.</text>
</comment>
<evidence type="ECO:0000256" key="1">
    <source>
        <dbReference type="ARBA" id="ARBA00007806"/>
    </source>
</evidence>
<evidence type="ECO:0000313" key="6">
    <source>
        <dbReference type="EMBL" id="RNI33465.1"/>
    </source>
</evidence>
<feature type="domain" description="Fibronectin type-III" evidence="5">
    <location>
        <begin position="858"/>
        <end position="942"/>
    </location>
</feature>
<dbReference type="InterPro" id="IPR013780">
    <property type="entry name" value="Glyco_hydro_b"/>
</dbReference>
<dbReference type="InterPro" id="IPR013783">
    <property type="entry name" value="Ig-like_fold"/>
</dbReference>
<dbReference type="OrthoDB" id="176168at2"/>
<keyword evidence="2" id="KW-0378">Hydrolase</keyword>
<evidence type="ECO:0000256" key="3">
    <source>
        <dbReference type="SAM" id="SignalP"/>
    </source>
</evidence>
<evidence type="ECO:0000256" key="2">
    <source>
        <dbReference type="RuleBase" id="RU361185"/>
    </source>
</evidence>
<dbReference type="GO" id="GO:0030246">
    <property type="term" value="F:carbohydrate binding"/>
    <property type="evidence" value="ECO:0007669"/>
    <property type="project" value="InterPro"/>
</dbReference>
<keyword evidence="2" id="KW-0326">Glycosidase</keyword>
<sequence length="1081" mass="120706">MRLLRNHLILFFSILILLSIPGCVFAAAPHIPPGDSISTRIIAAEKINPTTIQLVFADKHRMTIDFYGENIFRVFEDTSGGLIRRPAANPPAEILVNNPRKPVSTLTLESTADEITIASSKIAVLINKKTSLFKVENKLAGKVVLAMHEPVKFGAGKVTLVLKENPDEYFFGGGVQNGRFSHKGKSISIVNENSWTDGGVASPNPFYWSTAGYGVMWYTFKPGKYDFGTEKQGEVILTHNTDYLDVFFMIDDGAVNLLNDFYQLTGNPVLLPKFAFYEGHLNAYNRDYWKQDSSGILFEDGKRYKESQKDNGGIKESLNGEKSNYQFSARAVIDRYKNNDMPLGWILPNDGYGAGYGQTGTLDSNIANLKSFGDYARKNGVQIGLWTQSDLHPKKDVSALLQRDIVKEVRDAGVRVLKTDVAWVGAGYSFGLHGVADVGHILPYYGDNARPFFITVDGWAGTQRYSSVWTGDQTGGNWEYIRFHIPTFIGAGLSGLSNITSDMDGIFGGKNPIVNAREFEWKTFTPMQLNMDGWGANPKYPQALGEPTTSINRTYLKLKSELLPYTYSIAKEAVSGLPMIRAMFLEERNPYTLGVSTEYQFMYGPYFLVAPIYQSTAMDTNGNDIRNNIYLPEGTWIDYFSGREYTGGAVINSFDAPLWKLPVFVKQGAIIPMNAPNNHVSEIDNRVRIYEIYPSQKSAFTQYDDDGITESYKKGDGATTLIESGVSGDVANIIVHPAKGDFEGFVKKKSTIFKVNVTARPANIEVSVGGKKQKISEVKSLESFEKNSNVYFYNAAPDLNEFATKGSDFAKIKMIKNPQVWVKVSPTDITVNAVKLRIKGFQFKSKAKSETHTGSLAAPANFHAADSGNTAYAITLNWSAVSNADYYEITFKGVRYTTIRSIHFLFNNLQPESEYHFKIRAVNKDGYSEWANVSAKTKVNPLKFAIHNITATSSAQDEEDYEISKLVDFDDKSMWHTKYEQKSVPFSIILDLKTLNQLDRLEYLPRMNGRNGVILKGAVEYSMDKNQWIPAGSFDWLQDNTAKTFQFKNHPSARFIRLSVSDAVNNYGSGREIYVLKVPGS</sequence>
<dbReference type="InterPro" id="IPR025887">
    <property type="entry name" value="Glyco_hydro_31_N_dom"/>
</dbReference>
<protein>
    <submittedName>
        <fullName evidence="6">DUF5110 domain-containing protein</fullName>
    </submittedName>
</protein>
<dbReference type="RefSeq" id="WP_123122267.1">
    <property type="nucleotide sequence ID" value="NZ_RJJR01000019.1"/>
</dbReference>
<dbReference type="InterPro" id="IPR000322">
    <property type="entry name" value="Glyco_hydro_31_TIM"/>
</dbReference>
<keyword evidence="7" id="KW-1185">Reference proteome</keyword>
<dbReference type="Gene3D" id="3.20.20.80">
    <property type="entry name" value="Glycosidases"/>
    <property type="match status" value="1"/>
</dbReference>
<dbReference type="SUPFAM" id="SSF51445">
    <property type="entry name" value="(Trans)glycosidases"/>
    <property type="match status" value="1"/>
</dbReference>
<dbReference type="EMBL" id="RJJR01000019">
    <property type="protein sequence ID" value="RNI33465.1"/>
    <property type="molecule type" value="Genomic_DNA"/>
</dbReference>
<organism evidence="6 7">
    <name type="scientific">Hanamia caeni</name>
    <dbReference type="NCBI Taxonomy" id="2294116"/>
    <lineage>
        <taxon>Bacteria</taxon>
        <taxon>Pseudomonadati</taxon>
        <taxon>Bacteroidota</taxon>
        <taxon>Chitinophagia</taxon>
        <taxon>Chitinophagales</taxon>
        <taxon>Chitinophagaceae</taxon>
        <taxon>Hanamia</taxon>
    </lineage>
</organism>
<accession>A0A3M9N7X2</accession>
<dbReference type="InterPro" id="IPR051816">
    <property type="entry name" value="Glycosyl_Hydrolase_31"/>
</dbReference>
<keyword evidence="3" id="KW-0732">Signal</keyword>
<feature type="signal peptide" evidence="3">
    <location>
        <begin position="1"/>
        <end position="26"/>
    </location>
</feature>
<dbReference type="InterPro" id="IPR048395">
    <property type="entry name" value="Glyco_hydro_31_C"/>
</dbReference>
<dbReference type="InterPro" id="IPR033403">
    <property type="entry name" value="DUF5110"/>
</dbReference>
<name>A0A3M9N7X2_9BACT</name>
<dbReference type="PANTHER" id="PTHR43863:SF2">
    <property type="entry name" value="MALTASE-GLUCOAMYLASE"/>
    <property type="match status" value="1"/>
</dbReference>
<dbReference type="SUPFAM" id="SSF51011">
    <property type="entry name" value="Glycosyl hydrolase domain"/>
    <property type="match status" value="1"/>
</dbReference>
<dbReference type="PROSITE" id="PS50022">
    <property type="entry name" value="FA58C_3"/>
    <property type="match status" value="1"/>
</dbReference>
<dbReference type="PANTHER" id="PTHR43863">
    <property type="entry name" value="HYDROLASE, PUTATIVE (AFU_ORTHOLOGUE AFUA_1G03140)-RELATED"/>
    <property type="match status" value="1"/>
</dbReference>
<dbReference type="CDD" id="cd00063">
    <property type="entry name" value="FN3"/>
    <property type="match status" value="1"/>
</dbReference>
<feature type="domain" description="F5/8 type C" evidence="4">
    <location>
        <begin position="934"/>
        <end position="1081"/>
    </location>
</feature>
<dbReference type="Pfam" id="PF00754">
    <property type="entry name" value="F5_F8_type_C"/>
    <property type="match status" value="1"/>
</dbReference>
<dbReference type="Pfam" id="PF13802">
    <property type="entry name" value="Gal_mutarotas_2"/>
    <property type="match status" value="1"/>
</dbReference>
<dbReference type="GO" id="GO:0004553">
    <property type="term" value="F:hydrolase activity, hydrolyzing O-glycosyl compounds"/>
    <property type="evidence" value="ECO:0007669"/>
    <property type="project" value="InterPro"/>
</dbReference>
<evidence type="ECO:0000259" key="5">
    <source>
        <dbReference type="PROSITE" id="PS50853"/>
    </source>
</evidence>
<dbReference type="Gene3D" id="2.60.40.1760">
    <property type="entry name" value="glycosyl hydrolase (family 31)"/>
    <property type="match status" value="1"/>
</dbReference>
<dbReference type="GO" id="GO:0005975">
    <property type="term" value="P:carbohydrate metabolic process"/>
    <property type="evidence" value="ECO:0007669"/>
    <property type="project" value="InterPro"/>
</dbReference>
<dbReference type="Gene3D" id="2.60.120.260">
    <property type="entry name" value="Galactose-binding domain-like"/>
    <property type="match status" value="1"/>
</dbReference>
<proteinExistence type="inferred from homology"/>
<dbReference type="InterPro" id="IPR008979">
    <property type="entry name" value="Galactose-bd-like_sf"/>
</dbReference>
<dbReference type="InterPro" id="IPR011013">
    <property type="entry name" value="Gal_mutarotase_sf_dom"/>
</dbReference>
<feature type="chain" id="PRO_5018116530" evidence="3">
    <location>
        <begin position="27"/>
        <end position="1081"/>
    </location>
</feature>
<dbReference type="SMART" id="SM00060">
    <property type="entry name" value="FN3"/>
    <property type="match status" value="1"/>
</dbReference>
<dbReference type="Proteomes" id="UP000267223">
    <property type="component" value="Unassembled WGS sequence"/>
</dbReference>
<dbReference type="InterPro" id="IPR017853">
    <property type="entry name" value="GH"/>
</dbReference>
<dbReference type="InterPro" id="IPR003961">
    <property type="entry name" value="FN3_dom"/>
</dbReference>
<evidence type="ECO:0000259" key="4">
    <source>
        <dbReference type="PROSITE" id="PS50022"/>
    </source>
</evidence>
<dbReference type="Pfam" id="PF01055">
    <property type="entry name" value="Glyco_hydro_31_2nd"/>
    <property type="match status" value="1"/>
</dbReference>
<dbReference type="PROSITE" id="PS50853">
    <property type="entry name" value="FN3"/>
    <property type="match status" value="1"/>
</dbReference>
<dbReference type="SUPFAM" id="SSF74650">
    <property type="entry name" value="Galactose mutarotase-like"/>
    <property type="match status" value="1"/>
</dbReference>
<dbReference type="Pfam" id="PF00041">
    <property type="entry name" value="fn3"/>
    <property type="match status" value="1"/>
</dbReference>
<dbReference type="Pfam" id="PF21365">
    <property type="entry name" value="Glyco_hydro_31_3rd"/>
    <property type="match status" value="1"/>
</dbReference>
<dbReference type="InterPro" id="IPR000421">
    <property type="entry name" value="FA58C"/>
</dbReference>
<dbReference type="Pfam" id="PF17137">
    <property type="entry name" value="DUF5110"/>
    <property type="match status" value="1"/>
</dbReference>
<dbReference type="AlphaFoldDB" id="A0A3M9N7X2"/>
<evidence type="ECO:0000313" key="7">
    <source>
        <dbReference type="Proteomes" id="UP000267223"/>
    </source>
</evidence>
<dbReference type="Gene3D" id="2.60.40.1180">
    <property type="entry name" value="Golgi alpha-mannosidase II"/>
    <property type="match status" value="2"/>
</dbReference>
<comment type="similarity">
    <text evidence="1 2">Belongs to the glycosyl hydrolase 31 family.</text>
</comment>
<dbReference type="CDD" id="cd06596">
    <property type="entry name" value="GH31_CPE1046"/>
    <property type="match status" value="1"/>
</dbReference>
<reference evidence="6 7" key="1">
    <citation type="submission" date="2018-11" db="EMBL/GenBank/DDBJ databases">
        <title>Draft genome sequence of Ferruginibacter sp. BO-59.</title>
        <authorList>
            <person name="Im W.T."/>
        </authorList>
    </citation>
    <scope>NUCLEOTIDE SEQUENCE [LARGE SCALE GENOMIC DNA]</scope>
    <source>
        <strain evidence="6 7">BO-59</strain>
    </source>
</reference>
<dbReference type="InterPro" id="IPR036116">
    <property type="entry name" value="FN3_sf"/>
</dbReference>
<dbReference type="SUPFAM" id="SSF49265">
    <property type="entry name" value="Fibronectin type III"/>
    <property type="match status" value="1"/>
</dbReference>
<dbReference type="CDD" id="cd14752">
    <property type="entry name" value="GH31_N"/>
    <property type="match status" value="1"/>
</dbReference>